<evidence type="ECO:0000313" key="2">
    <source>
        <dbReference type="EMBL" id="QJA78313.1"/>
    </source>
</evidence>
<dbReference type="InterPro" id="IPR057793">
    <property type="entry name" value="YnfU-like"/>
</dbReference>
<accession>A0A6M3K931</accession>
<reference evidence="2" key="1">
    <citation type="submission" date="2020-03" db="EMBL/GenBank/DDBJ databases">
        <title>The deep terrestrial virosphere.</title>
        <authorList>
            <person name="Holmfeldt K."/>
            <person name="Nilsson E."/>
            <person name="Simone D."/>
            <person name="Lopez-Fernandez M."/>
            <person name="Wu X."/>
            <person name="de Brujin I."/>
            <person name="Lundin D."/>
            <person name="Andersson A."/>
            <person name="Bertilsson S."/>
            <person name="Dopson M."/>
        </authorList>
    </citation>
    <scope>NUCLEOTIDE SEQUENCE</scope>
    <source>
        <strain evidence="2">MM415A01084</strain>
    </source>
</reference>
<dbReference type="Pfam" id="PF25206">
    <property type="entry name" value="DUF7836"/>
    <property type="match status" value="1"/>
</dbReference>
<protein>
    <recommendedName>
        <fullName evidence="1">DUF7836 domain-containing protein</fullName>
    </recommendedName>
</protein>
<dbReference type="InterPro" id="IPR057158">
    <property type="entry name" value="DUF7836"/>
</dbReference>
<name>A0A6M3K931_9ZZZZ</name>
<sequence>MPTASYPSAKIPITCPKCGHQFSKTVREIKTKANFSCPKCGVLFDPKGLASSLEEVDKSLDKLRRDVAKMFKGR</sequence>
<organism evidence="2">
    <name type="scientific">viral metagenome</name>
    <dbReference type="NCBI Taxonomy" id="1070528"/>
    <lineage>
        <taxon>unclassified sequences</taxon>
        <taxon>metagenomes</taxon>
        <taxon>organismal metagenomes</taxon>
    </lineage>
</organism>
<dbReference type="NCBIfam" id="NF038384">
    <property type="entry name" value="zinc_YnfU_fam"/>
    <property type="match status" value="1"/>
</dbReference>
<feature type="domain" description="DUF7836" evidence="1">
    <location>
        <begin position="9"/>
        <end position="41"/>
    </location>
</feature>
<dbReference type="AlphaFoldDB" id="A0A6M3K931"/>
<proteinExistence type="predicted"/>
<gene>
    <name evidence="2" type="ORF">MM415A01084_0010</name>
</gene>
<dbReference type="EMBL" id="MT142331">
    <property type="protein sequence ID" value="QJA78313.1"/>
    <property type="molecule type" value="Genomic_DNA"/>
</dbReference>
<evidence type="ECO:0000259" key="1">
    <source>
        <dbReference type="Pfam" id="PF25206"/>
    </source>
</evidence>